<dbReference type="InterPro" id="IPR006600">
    <property type="entry name" value="HTH_CenpB_DNA-bd_dom"/>
</dbReference>
<dbReference type="Pfam" id="PF03184">
    <property type="entry name" value="DDE_1"/>
    <property type="match status" value="1"/>
</dbReference>
<dbReference type="GO" id="GO:0005634">
    <property type="term" value="C:nucleus"/>
    <property type="evidence" value="ECO:0007669"/>
    <property type="project" value="TreeGrafter"/>
</dbReference>
<dbReference type="GO" id="GO:0003677">
    <property type="term" value="F:DNA binding"/>
    <property type="evidence" value="ECO:0007669"/>
    <property type="project" value="UniProtKB-KW"/>
</dbReference>
<evidence type="ECO:0000256" key="1">
    <source>
        <dbReference type="ARBA" id="ARBA00023125"/>
    </source>
</evidence>
<dbReference type="KEGG" id="nvi:116417318"/>
<dbReference type="SMR" id="A0A7M7QFC7"/>
<reference evidence="3" key="1">
    <citation type="submission" date="2021-01" db="UniProtKB">
        <authorList>
            <consortium name="EnsemblMetazoa"/>
        </authorList>
    </citation>
    <scope>IDENTIFICATION</scope>
</reference>
<dbReference type="PANTHER" id="PTHR19303:SF71">
    <property type="entry name" value="ZINC FINGER PHD-TYPE DOMAIN-CONTAINING PROTEIN"/>
    <property type="match status" value="1"/>
</dbReference>
<dbReference type="AlphaFoldDB" id="A0A7M7QFC7"/>
<accession>A0A7M7QFC7</accession>
<name>A0A7M7QFC7_NASVI</name>
<keyword evidence="4" id="KW-1185">Reference proteome</keyword>
<protein>
    <recommendedName>
        <fullName evidence="2">HTH CENPB-type domain-containing protein</fullName>
    </recommendedName>
</protein>
<dbReference type="InterPro" id="IPR004875">
    <property type="entry name" value="DDE_SF_endonuclease_dom"/>
</dbReference>
<dbReference type="InterPro" id="IPR050863">
    <property type="entry name" value="CenT-Element_Derived"/>
</dbReference>
<dbReference type="InParanoid" id="A0A7M7QFC7"/>
<dbReference type="PROSITE" id="PS51253">
    <property type="entry name" value="HTH_CENPB"/>
    <property type="match status" value="1"/>
</dbReference>
<feature type="domain" description="HTH CENPB-type" evidence="2">
    <location>
        <begin position="4"/>
        <end position="81"/>
    </location>
</feature>
<dbReference type="Pfam" id="PF03221">
    <property type="entry name" value="HTH_Tnp_Tc5"/>
    <property type="match status" value="1"/>
</dbReference>
<dbReference type="OrthoDB" id="8195605at2759"/>
<evidence type="ECO:0000313" key="4">
    <source>
        <dbReference type="Proteomes" id="UP000002358"/>
    </source>
</evidence>
<proteinExistence type="predicted"/>
<keyword evidence="1" id="KW-0238">DNA-binding</keyword>
<dbReference type="EnsemblMetazoa" id="XM_031930005">
    <property type="protein sequence ID" value="XP_031785865"/>
    <property type="gene ID" value="LOC116417318"/>
</dbReference>
<organism evidence="3 4">
    <name type="scientific">Nasonia vitripennis</name>
    <name type="common">Parasitic wasp</name>
    <dbReference type="NCBI Taxonomy" id="7425"/>
    <lineage>
        <taxon>Eukaryota</taxon>
        <taxon>Metazoa</taxon>
        <taxon>Ecdysozoa</taxon>
        <taxon>Arthropoda</taxon>
        <taxon>Hexapoda</taxon>
        <taxon>Insecta</taxon>
        <taxon>Pterygota</taxon>
        <taxon>Neoptera</taxon>
        <taxon>Endopterygota</taxon>
        <taxon>Hymenoptera</taxon>
        <taxon>Apocrita</taxon>
        <taxon>Proctotrupomorpha</taxon>
        <taxon>Chalcidoidea</taxon>
        <taxon>Pteromalidae</taxon>
        <taxon>Pteromalinae</taxon>
        <taxon>Nasonia</taxon>
    </lineage>
</organism>
<dbReference type="RefSeq" id="XP_031785865.1">
    <property type="nucleotide sequence ID" value="XM_031930005.2"/>
</dbReference>
<dbReference type="GeneID" id="116417318"/>
<dbReference type="InterPro" id="IPR036397">
    <property type="entry name" value="RNaseH_sf"/>
</dbReference>
<evidence type="ECO:0000259" key="2">
    <source>
        <dbReference type="PROSITE" id="PS51253"/>
    </source>
</evidence>
<sequence>MLILVVGFKRVFDDEQEIALKNEIENMEKCMMGLTSYDVRKLAFDFAEKLRIPHNFNRTEGLAGKDWVHNFLKRHDLSFRKAEHTSAARAHGFNQEAVKEFYTLLKKLLDEQNFAPEKIFNVDETSVSVVPKSSPKVIARRGRRQVGGLTAAERGETVTAEVCMSAAGMFMPLLLIFPRVKVNQEFLNDAPPGAWAEFHKTGYMQTEIFARWFKKFIEFSHAKPEDPVLLLLDGHASHVKNLEIIEMAKEHGVKILCFPPHCTHKMQPLDVGFMGPLSITFGKKVSALQRQRMQMTMRNIFSVFGKAFLEAAKMDTAVNSFKRCGIVPFNPNIFKESDFVTAKKISI</sequence>
<dbReference type="Proteomes" id="UP000002358">
    <property type="component" value="Unassembled WGS sequence"/>
</dbReference>
<dbReference type="PANTHER" id="PTHR19303">
    <property type="entry name" value="TRANSPOSON"/>
    <property type="match status" value="1"/>
</dbReference>
<dbReference type="Gene3D" id="3.30.420.10">
    <property type="entry name" value="Ribonuclease H-like superfamily/Ribonuclease H"/>
    <property type="match status" value="1"/>
</dbReference>
<evidence type="ECO:0000313" key="3">
    <source>
        <dbReference type="EnsemblMetazoa" id="XP_031785865"/>
    </source>
</evidence>